<dbReference type="SUPFAM" id="SSF57716">
    <property type="entry name" value="Glucocorticoid receptor-like (DNA-binding domain)"/>
    <property type="match status" value="1"/>
</dbReference>
<keyword evidence="8" id="KW-1185">Reference proteome</keyword>
<feature type="region of interest" description="Disordered" evidence="5">
    <location>
        <begin position="1"/>
        <end position="41"/>
    </location>
</feature>
<evidence type="ECO:0000259" key="6">
    <source>
        <dbReference type="Pfam" id="PF01258"/>
    </source>
</evidence>
<dbReference type="EMBL" id="CZVU01000015">
    <property type="protein sequence ID" value="CUS98853.1"/>
    <property type="molecule type" value="Genomic_DNA"/>
</dbReference>
<keyword evidence="1" id="KW-0479">Metal-binding</keyword>
<reference evidence="7 8" key="1">
    <citation type="submission" date="2015-11" db="EMBL/GenBank/DDBJ databases">
        <authorList>
            <person name="Varghese N."/>
        </authorList>
    </citation>
    <scope>NUCLEOTIDE SEQUENCE [LARGE SCALE GENOMIC DNA]</scope>
    <source>
        <strain evidence="7 8">JGI-24</strain>
    </source>
</reference>
<name>A0A656D6N9_KRYT1</name>
<dbReference type="InterPro" id="IPR000962">
    <property type="entry name" value="Znf_DskA_TraR"/>
</dbReference>
<dbReference type="InterPro" id="IPR037187">
    <property type="entry name" value="DnaK_N"/>
</dbReference>
<dbReference type="RefSeq" id="WP_081040939.1">
    <property type="nucleotide sequence ID" value="NZ_CZVU01000015.1"/>
</dbReference>
<proteinExistence type="predicted"/>
<keyword evidence="3" id="KW-0862">Zinc</keyword>
<evidence type="ECO:0000256" key="2">
    <source>
        <dbReference type="ARBA" id="ARBA00022771"/>
    </source>
</evidence>
<feature type="zinc finger region" description="dksA C4-type" evidence="4">
    <location>
        <begin position="173"/>
        <end position="197"/>
    </location>
</feature>
<dbReference type="SUPFAM" id="SSF109635">
    <property type="entry name" value="DnaK suppressor protein DksA, alpha-hairpin domain"/>
    <property type="match status" value="1"/>
</dbReference>
<dbReference type="PROSITE" id="PS51128">
    <property type="entry name" value="ZF_DKSA_2"/>
    <property type="match status" value="1"/>
</dbReference>
<accession>A0A656D6N9</accession>
<evidence type="ECO:0000256" key="1">
    <source>
        <dbReference type="ARBA" id="ARBA00022723"/>
    </source>
</evidence>
<evidence type="ECO:0000256" key="4">
    <source>
        <dbReference type="PROSITE-ProRule" id="PRU00510"/>
    </source>
</evidence>
<evidence type="ECO:0000256" key="5">
    <source>
        <dbReference type="SAM" id="MobiDB-lite"/>
    </source>
</evidence>
<keyword evidence="2" id="KW-0863">Zinc-finger</keyword>
<evidence type="ECO:0000313" key="8">
    <source>
        <dbReference type="Proteomes" id="UP000243065"/>
    </source>
</evidence>
<protein>
    <submittedName>
        <fullName evidence="7">Transcriptional regulator, TraR/DksA family</fullName>
    </submittedName>
</protein>
<evidence type="ECO:0000256" key="3">
    <source>
        <dbReference type="ARBA" id="ARBA00022833"/>
    </source>
</evidence>
<dbReference type="OrthoDB" id="9811543at2"/>
<dbReference type="AlphaFoldDB" id="A0A656D6N9"/>
<dbReference type="Pfam" id="PF01258">
    <property type="entry name" value="zf-dskA_traR"/>
    <property type="match status" value="1"/>
</dbReference>
<sequence length="205" mass="23766">MAKRKTKSAKKKTAVKRTLKKSTPRSKSKKTAKTTAKKTVKRKIKEIETKTTQNVIATGSDSLIKNEQQNIKKTENQPGKTSYSKEELEYFKQILLKKREEILEMLEFHRQSLIESTTQNDKPVGTPYSIHMEYGTETEEREKTMFFIAREEKMLNYIDAALVRIERGTYGVCVSCGKLIDKRRLEAVPHTQLCIECKLAQKKRF</sequence>
<dbReference type="PANTHER" id="PTHR33823">
    <property type="entry name" value="RNA POLYMERASE-BINDING TRANSCRIPTION FACTOR DKSA-RELATED"/>
    <property type="match status" value="1"/>
</dbReference>
<dbReference type="Proteomes" id="UP000243065">
    <property type="component" value="Unassembled WGS sequence"/>
</dbReference>
<dbReference type="Gene3D" id="1.20.120.910">
    <property type="entry name" value="DksA, coiled-coil domain"/>
    <property type="match status" value="1"/>
</dbReference>
<dbReference type="GO" id="GO:0008270">
    <property type="term" value="F:zinc ion binding"/>
    <property type="evidence" value="ECO:0007669"/>
    <property type="project" value="UniProtKB-KW"/>
</dbReference>
<gene>
    <name evidence="7" type="ORF">JGI24_00516</name>
</gene>
<feature type="domain" description="Zinc finger DksA/TraR C4-type" evidence="6">
    <location>
        <begin position="168"/>
        <end position="198"/>
    </location>
</feature>
<evidence type="ECO:0000313" key="7">
    <source>
        <dbReference type="EMBL" id="CUS98853.1"/>
    </source>
</evidence>
<organism evidence="7 8">
    <name type="scientific">Kryptobacter tengchongensis</name>
    <dbReference type="NCBI Taxonomy" id="1643429"/>
    <lineage>
        <taxon>Bacteria</taxon>
        <taxon>Pseudomonadati</taxon>
        <taxon>Candidatus Kryptoniota</taxon>
        <taxon>Candidatus Kryptobacter</taxon>
    </lineage>
</organism>
<dbReference type="PANTHER" id="PTHR33823:SF2">
    <property type="entry name" value="RNA POLYMERASE-BINDING TRANSCRIPTION FACTOR DKSA"/>
    <property type="match status" value="1"/>
</dbReference>